<accession>A0A4U5MS90</accession>
<evidence type="ECO:0000259" key="8">
    <source>
        <dbReference type="PROSITE" id="PS50250"/>
    </source>
</evidence>
<sequence>MTSVIRNIMGAINYDEFMNKFANAPTTWKAKNALAEELKNMVEKNYFRGWSFNDFMRGINTLNPETHTMPFLALYYTKIDKDQNSKDHMVLKNLQQTWQVGLQKMKKLNTEDARSAEYFVNRIVVQQLNMVPRMGQMKDLGIKIVKGILTSLMGDEHKITSLHTVFLKICIETDQEEQAVDLIFQDARENIEGFVPSALNDSKNFFFYFVYSGMVHLNLENFSKALHLFLNALMIPISDVISEMHVNVYKKFVLLNYILGTPIQQLPACLNNSLDQVIRQKCSEYEELLKLAKSDHYRKDTAALVMKHVSRKERVFNQDDNLVLALKVVECCRQNMVMRVARTYERISCSDAVTRSFCKTKRDLEELLSILAQKGRVEFEFDEAEDCFRFSLPEREAANAELLERALKSTENIKKAAKDYDNQTRCHKEYVSSSNQEHAAVPSGF</sequence>
<dbReference type="InterPro" id="IPR055089">
    <property type="entry name" value="COP9_N"/>
</dbReference>
<name>A0A4U5MS90_STECR</name>
<dbReference type="InterPro" id="IPR000717">
    <property type="entry name" value="PCI_dom"/>
</dbReference>
<dbReference type="STRING" id="34508.A0A4U5MS90"/>
<dbReference type="GO" id="GO:0006511">
    <property type="term" value="P:ubiquitin-dependent protein catabolic process"/>
    <property type="evidence" value="ECO:0007669"/>
    <property type="project" value="TreeGrafter"/>
</dbReference>
<dbReference type="EMBL" id="AZBU02000006">
    <property type="protein sequence ID" value="TKR72524.1"/>
    <property type="molecule type" value="Genomic_DNA"/>
</dbReference>
<dbReference type="Proteomes" id="UP000298663">
    <property type="component" value="Unassembled WGS sequence"/>
</dbReference>
<evidence type="ECO:0000256" key="6">
    <source>
        <dbReference type="ARBA" id="ARBA00022790"/>
    </source>
</evidence>
<comment type="subcellular location">
    <subcellularLocation>
        <location evidence="2">Cytoplasm</location>
    </subcellularLocation>
    <subcellularLocation>
        <location evidence="1">Nucleus</location>
    </subcellularLocation>
</comment>
<evidence type="ECO:0000256" key="7">
    <source>
        <dbReference type="ARBA" id="ARBA00023242"/>
    </source>
</evidence>
<keyword evidence="7" id="KW-0539">Nucleus</keyword>
<evidence type="ECO:0000256" key="3">
    <source>
        <dbReference type="ARBA" id="ARBA00007084"/>
    </source>
</evidence>
<gene>
    <name evidence="9" type="ORF">L596_019957</name>
</gene>
<dbReference type="AlphaFoldDB" id="A0A4U5MS90"/>
<keyword evidence="10" id="KW-1185">Reference proteome</keyword>
<dbReference type="GO" id="GO:0005737">
    <property type="term" value="C:cytoplasm"/>
    <property type="evidence" value="ECO:0007669"/>
    <property type="project" value="UniProtKB-SubCell"/>
</dbReference>
<dbReference type="OrthoDB" id="29061at2759"/>
<evidence type="ECO:0000256" key="5">
    <source>
        <dbReference type="ARBA" id="ARBA00022490"/>
    </source>
</evidence>
<keyword evidence="6" id="KW-0736">Signalosome</keyword>
<proteinExistence type="inferred from homology"/>
<organism evidence="9 10">
    <name type="scientific">Steinernema carpocapsae</name>
    <name type="common">Entomopathogenic nematode</name>
    <dbReference type="NCBI Taxonomy" id="34508"/>
    <lineage>
        <taxon>Eukaryota</taxon>
        <taxon>Metazoa</taxon>
        <taxon>Ecdysozoa</taxon>
        <taxon>Nematoda</taxon>
        <taxon>Chromadorea</taxon>
        <taxon>Rhabditida</taxon>
        <taxon>Tylenchina</taxon>
        <taxon>Panagrolaimomorpha</taxon>
        <taxon>Strongyloidoidea</taxon>
        <taxon>Steinernematidae</taxon>
        <taxon>Steinernema</taxon>
    </lineage>
</organism>
<dbReference type="PROSITE" id="PS50250">
    <property type="entry name" value="PCI"/>
    <property type="match status" value="1"/>
</dbReference>
<keyword evidence="5" id="KW-0963">Cytoplasm</keyword>
<reference evidence="9 10" key="1">
    <citation type="journal article" date="2015" name="Genome Biol.">
        <title>Comparative genomics of Steinernema reveals deeply conserved gene regulatory networks.</title>
        <authorList>
            <person name="Dillman A.R."/>
            <person name="Macchietto M."/>
            <person name="Porter C.F."/>
            <person name="Rogers A."/>
            <person name="Williams B."/>
            <person name="Antoshechkin I."/>
            <person name="Lee M.M."/>
            <person name="Goodwin Z."/>
            <person name="Lu X."/>
            <person name="Lewis E.E."/>
            <person name="Goodrich-Blair H."/>
            <person name="Stock S.P."/>
            <person name="Adams B.J."/>
            <person name="Sternberg P.W."/>
            <person name="Mortazavi A."/>
        </authorList>
    </citation>
    <scope>NUCLEOTIDE SEQUENCE [LARGE SCALE GENOMIC DNA]</scope>
    <source>
        <strain evidence="9 10">ALL</strain>
    </source>
</reference>
<protein>
    <recommendedName>
        <fullName evidence="4">COP9 signalosome complex subunit 3</fullName>
    </recommendedName>
</protein>
<dbReference type="PANTHER" id="PTHR10758:SF1">
    <property type="entry name" value="COP9 SIGNALOSOME COMPLEX SUBUNIT 3"/>
    <property type="match status" value="1"/>
</dbReference>
<evidence type="ECO:0000256" key="1">
    <source>
        <dbReference type="ARBA" id="ARBA00004123"/>
    </source>
</evidence>
<dbReference type="GO" id="GO:0008180">
    <property type="term" value="C:COP9 signalosome"/>
    <property type="evidence" value="ECO:0007669"/>
    <property type="project" value="UniProtKB-KW"/>
</dbReference>
<evidence type="ECO:0000313" key="9">
    <source>
        <dbReference type="EMBL" id="TKR72524.1"/>
    </source>
</evidence>
<dbReference type="InterPro" id="IPR050756">
    <property type="entry name" value="CSN3"/>
</dbReference>
<evidence type="ECO:0000256" key="2">
    <source>
        <dbReference type="ARBA" id="ARBA00004496"/>
    </source>
</evidence>
<feature type="domain" description="PCI" evidence="8">
    <location>
        <begin position="221"/>
        <end position="395"/>
    </location>
</feature>
<dbReference type="Pfam" id="PF22788">
    <property type="entry name" value="COP9_hel_rpt"/>
    <property type="match status" value="1"/>
</dbReference>
<evidence type="ECO:0000256" key="4">
    <source>
        <dbReference type="ARBA" id="ARBA00014878"/>
    </source>
</evidence>
<reference evidence="9 10" key="2">
    <citation type="journal article" date="2019" name="G3 (Bethesda)">
        <title>Hybrid Assembly of the Genome of the Entomopathogenic Nematode Steinernema carpocapsae Identifies the X-Chromosome.</title>
        <authorList>
            <person name="Serra L."/>
            <person name="Macchietto M."/>
            <person name="Macias-Munoz A."/>
            <person name="McGill C.J."/>
            <person name="Rodriguez I.M."/>
            <person name="Rodriguez B."/>
            <person name="Murad R."/>
            <person name="Mortazavi A."/>
        </authorList>
    </citation>
    <scope>NUCLEOTIDE SEQUENCE [LARGE SCALE GENOMIC DNA]</scope>
    <source>
        <strain evidence="9 10">ALL</strain>
    </source>
</reference>
<dbReference type="PANTHER" id="PTHR10758">
    <property type="entry name" value="26S PROTEASOME NON-ATPASE REGULATORY SUBUNIT 3/COP9 SIGNALOSOME COMPLEX SUBUNIT 3"/>
    <property type="match status" value="1"/>
</dbReference>
<comment type="similarity">
    <text evidence="3">Belongs to the CSN3 family.</text>
</comment>
<evidence type="ECO:0000313" key="10">
    <source>
        <dbReference type="Proteomes" id="UP000298663"/>
    </source>
</evidence>
<comment type="caution">
    <text evidence="9">The sequence shown here is derived from an EMBL/GenBank/DDBJ whole genome shotgun (WGS) entry which is preliminary data.</text>
</comment>